<keyword evidence="3" id="KW-1185">Reference proteome</keyword>
<dbReference type="NCBIfam" id="NF003816">
    <property type="entry name" value="PRK05406.1-5"/>
    <property type="match status" value="1"/>
</dbReference>
<dbReference type="EMBL" id="SUMG01000004">
    <property type="protein sequence ID" value="NBG87898.1"/>
    <property type="molecule type" value="Genomic_DNA"/>
</dbReference>
<dbReference type="HAMAP" id="MF_00691">
    <property type="entry name" value="PxpA"/>
    <property type="match status" value="1"/>
</dbReference>
<evidence type="ECO:0000313" key="3">
    <source>
        <dbReference type="Proteomes" id="UP000449710"/>
    </source>
</evidence>
<dbReference type="Pfam" id="PF03746">
    <property type="entry name" value="LamB_YcsF"/>
    <property type="match status" value="1"/>
</dbReference>
<comment type="caution">
    <text evidence="2">The sequence shown here is derived from an EMBL/GenBank/DDBJ whole genome shotgun (WGS) entry which is preliminary data.</text>
</comment>
<dbReference type="GO" id="GO:0005524">
    <property type="term" value="F:ATP binding"/>
    <property type="evidence" value="ECO:0007669"/>
    <property type="project" value="UniProtKB-UniRule"/>
</dbReference>
<keyword evidence="1" id="KW-0547">Nucleotide-binding</keyword>
<dbReference type="AlphaFoldDB" id="A0AA44BDG6"/>
<dbReference type="InterPro" id="IPR011330">
    <property type="entry name" value="Glyco_hydro/deAcase_b/a-brl"/>
</dbReference>
<dbReference type="GO" id="GO:0017168">
    <property type="term" value="F:5-oxoprolinase (ATP-hydrolyzing) activity"/>
    <property type="evidence" value="ECO:0007669"/>
    <property type="project" value="UniProtKB-UniRule"/>
</dbReference>
<keyword evidence="1" id="KW-0067">ATP-binding</keyword>
<dbReference type="Proteomes" id="UP000449710">
    <property type="component" value="Unassembled WGS sequence"/>
</dbReference>
<dbReference type="GO" id="GO:0005975">
    <property type="term" value="P:carbohydrate metabolic process"/>
    <property type="evidence" value="ECO:0007669"/>
    <property type="project" value="InterPro"/>
</dbReference>
<dbReference type="SUPFAM" id="SSF88713">
    <property type="entry name" value="Glycoside hydrolase/deacetylase"/>
    <property type="match status" value="1"/>
</dbReference>
<comment type="similarity">
    <text evidence="1">Belongs to the LamB/PxpA family.</text>
</comment>
<keyword evidence="1" id="KW-0378">Hydrolase</keyword>
<dbReference type="EC" id="3.5.2.9" evidence="1"/>
<dbReference type="PANTHER" id="PTHR30292:SF0">
    <property type="entry name" value="5-OXOPROLINASE SUBUNIT A"/>
    <property type="match status" value="1"/>
</dbReference>
<protein>
    <recommendedName>
        <fullName evidence="1">5-oxoprolinase subunit A</fullName>
        <shortName evidence="1">5-OPase subunit A</shortName>
        <ecNumber evidence="1">3.5.2.9</ecNumber>
    </recommendedName>
    <alternativeName>
        <fullName evidence="1">5-oxoprolinase (ATP-hydrolyzing) subunit A</fullName>
    </alternativeName>
</protein>
<dbReference type="NCBIfam" id="NF003814">
    <property type="entry name" value="PRK05406.1-3"/>
    <property type="match status" value="1"/>
</dbReference>
<reference evidence="2 3" key="1">
    <citation type="submission" date="2019-04" db="EMBL/GenBank/DDBJ databases">
        <title>Isachenkonia alkalipeptolytica gen. nov. sp. nov. a new anaerobic, alkiliphilic organothrophic bacterium capable to reduce synthesized ferrihydrite isolated from a soda lake.</title>
        <authorList>
            <person name="Toshchakov S.V."/>
            <person name="Zavarzina D.G."/>
            <person name="Zhilina T.N."/>
            <person name="Kostrikina N.A."/>
            <person name="Kublanov I.V."/>
        </authorList>
    </citation>
    <scope>NUCLEOTIDE SEQUENCE [LARGE SCALE GENOMIC DNA]</scope>
    <source>
        <strain evidence="2 3">Z-1701</strain>
    </source>
</reference>
<dbReference type="CDD" id="cd10787">
    <property type="entry name" value="LamB_YcsF_like"/>
    <property type="match status" value="1"/>
</dbReference>
<comment type="catalytic activity">
    <reaction evidence="1">
        <text>5-oxo-L-proline + ATP + 2 H2O = L-glutamate + ADP + phosphate + H(+)</text>
        <dbReference type="Rhea" id="RHEA:10348"/>
        <dbReference type="ChEBI" id="CHEBI:15377"/>
        <dbReference type="ChEBI" id="CHEBI:15378"/>
        <dbReference type="ChEBI" id="CHEBI:29985"/>
        <dbReference type="ChEBI" id="CHEBI:30616"/>
        <dbReference type="ChEBI" id="CHEBI:43474"/>
        <dbReference type="ChEBI" id="CHEBI:58402"/>
        <dbReference type="ChEBI" id="CHEBI:456216"/>
        <dbReference type="EC" id="3.5.2.9"/>
    </reaction>
</comment>
<sequence length="270" mass="29090">MDKIDINSDLGESFGAYRLGMDEKVLEHVSSVNIACGWHAGDPMVMKKTVDTAIKLGVAIGAHPGLPDLMGFGRREMAITPEEAKAYVIYQVGALKAFVEAAGGRLQHVKPHGALYNMAAKDLKLSRGIAEAVKAVDSDLVLVGLANSYLVKAAEEIGLKAAREVFADRAYGKDGNLVSRKEPGAMIEDQDLAIKRVVRMIKEGKVEAITGEEISIWGNTICIHGDNEKALGFVKKIRKALKEENIDIAPMNNRFLKSGSRGGMTNGQGD</sequence>
<comment type="function">
    <text evidence="1">Catalyzes the cleavage of 5-oxoproline to form L-glutamate coupled to the hydrolysis of ATP to ADP and inorganic phosphate.</text>
</comment>
<evidence type="ECO:0000313" key="2">
    <source>
        <dbReference type="EMBL" id="NBG87898.1"/>
    </source>
</evidence>
<proteinExistence type="inferred from homology"/>
<dbReference type="Gene3D" id="3.20.20.370">
    <property type="entry name" value="Glycoside hydrolase/deacetylase"/>
    <property type="match status" value="1"/>
</dbReference>
<comment type="subunit">
    <text evidence="1">Forms a complex composed of PxpA, PxpB and PxpC.</text>
</comment>
<dbReference type="PANTHER" id="PTHR30292">
    <property type="entry name" value="UNCHARACTERIZED PROTEIN YBGL-RELATED"/>
    <property type="match status" value="1"/>
</dbReference>
<dbReference type="InterPro" id="IPR005501">
    <property type="entry name" value="LamB/YcsF/PxpA-like"/>
</dbReference>
<evidence type="ECO:0000256" key="1">
    <source>
        <dbReference type="HAMAP-Rule" id="MF_00691"/>
    </source>
</evidence>
<gene>
    <name evidence="1" type="primary">pxpA</name>
    <name evidence="2" type="ORF">ISALK_05230</name>
</gene>
<name>A0AA44BDG6_9CLOT</name>
<accession>A0AA44BDG6</accession>
<organism evidence="2 3">
    <name type="scientific">Isachenkonia alkalipeptolytica</name>
    <dbReference type="NCBI Taxonomy" id="2565777"/>
    <lineage>
        <taxon>Bacteria</taxon>
        <taxon>Bacillati</taxon>
        <taxon>Bacillota</taxon>
        <taxon>Clostridia</taxon>
        <taxon>Eubacteriales</taxon>
        <taxon>Clostridiaceae</taxon>
        <taxon>Isachenkonia</taxon>
    </lineage>
</organism>
<dbReference type="RefSeq" id="WP_160719853.1">
    <property type="nucleotide sequence ID" value="NZ_SUMG01000004.1"/>
</dbReference>